<dbReference type="OrthoDB" id="1919336at2759"/>
<evidence type="ECO:0000313" key="6">
    <source>
        <dbReference type="EMBL" id="KAF2399430.1"/>
    </source>
</evidence>
<evidence type="ECO:0000256" key="1">
    <source>
        <dbReference type="ARBA" id="ARBA00023125"/>
    </source>
</evidence>
<dbReference type="SUPFAM" id="SSF47769">
    <property type="entry name" value="SAM/Pointed domain"/>
    <property type="match status" value="1"/>
</dbReference>
<sequence>MKMVPSAFLSERLASLGLAQYLPVLAENGFDDWDTVLDITEEDLQTLGFKRGHRRVLQREIAAHRGQAYPSVVPPTFIDVTQSPGFSAYNTGTSTTATSSAEPTPFEKPQPQLPSVTTSSETSQSTKRSKRRYRWHPRPDPHAPKRPKTAYVNFADHTRMDPTVVGLSFVEIAREVGRRWQVMNPAEKHAWEANAAVALQYYENQMEEYRKTDDYRKYQDYLETFKKAPGKSAREKMRSPQPGQPSISSTDPGMSPVLRRSESVCSRDSRRISPDSPRDHDHSVGQRDLSQALSRALGELTQLRQEFKDVRPYDAHELLPRELAAATIRNLHTGLGSLIFIYSDRQAEALLDSIYEQHHGAPDALTLAEFYLALALGGSSPMMPDNVVDKLFVSACGMIENGALRDTTSLGVLRVLLCLCLYALLEEGDGPPRAFIAAALNIAKFRFPQFPNDELGRASQEEWRRVYRSLVFLECWMSYSLNYPCNVHSHIKNVLPQPSTCPTPRPPPPPPAPTDTTLQTHATHTAPPLSDISSATHPSSPPLTPDHLRCFASQLSAWTETLEPPLALPSLLSPPWRPTLTPPQTHAMLLIHILHLTATTLLYRAPLLSDHRHLSAPSSPLHPRFDTHLQPADHAQCRAELDRATSTAAQVLERLNDAPALEPWCFLLIPLAFTLSTSTLLLSTLPGPAHPPIQTPLQTLRLFSTDKTLAARHLNALDPLYALLAPRAPPTPAPPSTKQKISIHDLLQSEPVPQAAPTPPPAGAARDVLNAVLGLVGVRREGVRASDPYPTPP</sequence>
<reference evidence="6" key="1">
    <citation type="journal article" date="2020" name="Stud. Mycol.">
        <title>101 Dothideomycetes genomes: a test case for predicting lifestyles and emergence of pathogens.</title>
        <authorList>
            <person name="Haridas S."/>
            <person name="Albert R."/>
            <person name="Binder M."/>
            <person name="Bloem J."/>
            <person name="Labutti K."/>
            <person name="Salamov A."/>
            <person name="Andreopoulos B."/>
            <person name="Baker S."/>
            <person name="Barry K."/>
            <person name="Bills G."/>
            <person name="Bluhm B."/>
            <person name="Cannon C."/>
            <person name="Castanera R."/>
            <person name="Culley D."/>
            <person name="Daum C."/>
            <person name="Ezra D."/>
            <person name="Gonzalez J."/>
            <person name="Henrissat B."/>
            <person name="Kuo A."/>
            <person name="Liang C."/>
            <person name="Lipzen A."/>
            <person name="Lutzoni F."/>
            <person name="Magnuson J."/>
            <person name="Mondo S."/>
            <person name="Nolan M."/>
            <person name="Ohm R."/>
            <person name="Pangilinan J."/>
            <person name="Park H.-J."/>
            <person name="Ramirez L."/>
            <person name="Alfaro M."/>
            <person name="Sun H."/>
            <person name="Tritt A."/>
            <person name="Yoshinaga Y."/>
            <person name="Zwiers L.-H."/>
            <person name="Turgeon B."/>
            <person name="Goodwin S."/>
            <person name="Spatafora J."/>
            <person name="Crous P."/>
            <person name="Grigoriev I."/>
        </authorList>
    </citation>
    <scope>NUCLEOTIDE SEQUENCE</scope>
    <source>
        <strain evidence="6">CBS 262.69</strain>
    </source>
</reference>
<dbReference type="GO" id="GO:0010468">
    <property type="term" value="P:regulation of gene expression"/>
    <property type="evidence" value="ECO:0007669"/>
    <property type="project" value="TreeGrafter"/>
</dbReference>
<organism evidence="6 7">
    <name type="scientific">Trichodelitschia bisporula</name>
    <dbReference type="NCBI Taxonomy" id="703511"/>
    <lineage>
        <taxon>Eukaryota</taxon>
        <taxon>Fungi</taxon>
        <taxon>Dikarya</taxon>
        <taxon>Ascomycota</taxon>
        <taxon>Pezizomycotina</taxon>
        <taxon>Dothideomycetes</taxon>
        <taxon>Dothideomycetes incertae sedis</taxon>
        <taxon>Phaeotrichales</taxon>
        <taxon>Phaeotrichaceae</taxon>
        <taxon>Trichodelitschia</taxon>
    </lineage>
</organism>
<dbReference type="CDD" id="cd12148">
    <property type="entry name" value="fungal_TF_MHR"/>
    <property type="match status" value="1"/>
</dbReference>
<protein>
    <recommendedName>
        <fullName evidence="5">HMG box domain-containing protein</fullName>
    </recommendedName>
</protein>
<dbReference type="SMART" id="SM00398">
    <property type="entry name" value="HMG"/>
    <property type="match status" value="1"/>
</dbReference>
<dbReference type="Gene3D" id="1.10.150.50">
    <property type="entry name" value="Transcription Factor, Ets-1"/>
    <property type="match status" value="1"/>
</dbReference>
<feature type="region of interest" description="Disordered" evidence="4">
    <location>
        <begin position="498"/>
        <end position="546"/>
    </location>
</feature>
<evidence type="ECO:0000256" key="3">
    <source>
        <dbReference type="PROSITE-ProRule" id="PRU00267"/>
    </source>
</evidence>
<feature type="compositionally biased region" description="Low complexity" evidence="4">
    <location>
        <begin position="115"/>
        <end position="126"/>
    </location>
</feature>
<dbReference type="EMBL" id="ML996697">
    <property type="protein sequence ID" value="KAF2399430.1"/>
    <property type="molecule type" value="Genomic_DNA"/>
</dbReference>
<dbReference type="AlphaFoldDB" id="A0A6G1HTT4"/>
<feature type="region of interest" description="Disordered" evidence="4">
    <location>
        <begin position="226"/>
        <end position="290"/>
    </location>
</feature>
<feature type="compositionally biased region" description="Basic residues" evidence="4">
    <location>
        <begin position="127"/>
        <end position="136"/>
    </location>
</feature>
<dbReference type="Proteomes" id="UP000799640">
    <property type="component" value="Unassembled WGS sequence"/>
</dbReference>
<feature type="compositionally biased region" description="Low complexity" evidence="4">
    <location>
        <begin position="514"/>
        <end position="528"/>
    </location>
</feature>
<feature type="compositionally biased region" description="Pro residues" evidence="4">
    <location>
        <begin position="499"/>
        <end position="513"/>
    </location>
</feature>
<dbReference type="Pfam" id="PF00505">
    <property type="entry name" value="HMG_box"/>
    <property type="match status" value="1"/>
</dbReference>
<dbReference type="Gene3D" id="1.10.30.10">
    <property type="entry name" value="High mobility group box domain"/>
    <property type="match status" value="1"/>
</dbReference>
<gene>
    <name evidence="6" type="ORF">EJ06DRAFT_582757</name>
</gene>
<dbReference type="InterPro" id="IPR013761">
    <property type="entry name" value="SAM/pointed_sf"/>
</dbReference>
<evidence type="ECO:0000256" key="2">
    <source>
        <dbReference type="ARBA" id="ARBA00023242"/>
    </source>
</evidence>
<dbReference type="InterPro" id="IPR051965">
    <property type="entry name" value="ChromReg_NeuronalGeneExpr"/>
</dbReference>
<evidence type="ECO:0000256" key="4">
    <source>
        <dbReference type="SAM" id="MobiDB-lite"/>
    </source>
</evidence>
<keyword evidence="7" id="KW-1185">Reference proteome</keyword>
<feature type="region of interest" description="Disordered" evidence="4">
    <location>
        <begin position="89"/>
        <end position="148"/>
    </location>
</feature>
<feature type="DNA-binding region" description="HMG box" evidence="3">
    <location>
        <begin position="144"/>
        <end position="210"/>
    </location>
</feature>
<dbReference type="PROSITE" id="PS50118">
    <property type="entry name" value="HMG_BOX_2"/>
    <property type="match status" value="1"/>
</dbReference>
<dbReference type="PANTHER" id="PTHR46040">
    <property type="entry name" value="HIGH MOBILITY GROUP PROTEIN 2"/>
    <property type="match status" value="1"/>
</dbReference>
<keyword evidence="1 3" id="KW-0238">DNA-binding</keyword>
<dbReference type="InterPro" id="IPR001660">
    <property type="entry name" value="SAM"/>
</dbReference>
<keyword evidence="2 3" id="KW-0539">Nucleus</keyword>
<feature type="compositionally biased region" description="Low complexity" evidence="4">
    <location>
        <begin position="89"/>
        <end position="104"/>
    </location>
</feature>
<evidence type="ECO:0000313" key="7">
    <source>
        <dbReference type="Proteomes" id="UP000799640"/>
    </source>
</evidence>
<feature type="domain" description="HMG box" evidence="5">
    <location>
        <begin position="144"/>
        <end position="210"/>
    </location>
</feature>
<proteinExistence type="predicted"/>
<feature type="compositionally biased region" description="Basic and acidic residues" evidence="4">
    <location>
        <begin position="259"/>
        <end position="285"/>
    </location>
</feature>
<dbReference type="InterPro" id="IPR036910">
    <property type="entry name" value="HMG_box_dom_sf"/>
</dbReference>
<feature type="compositionally biased region" description="Basic and acidic residues" evidence="4">
    <location>
        <begin position="226"/>
        <end position="238"/>
    </location>
</feature>
<dbReference type="SMART" id="SM00454">
    <property type="entry name" value="SAM"/>
    <property type="match status" value="1"/>
</dbReference>
<dbReference type="GO" id="GO:0005634">
    <property type="term" value="C:nucleus"/>
    <property type="evidence" value="ECO:0007669"/>
    <property type="project" value="UniProtKB-UniRule"/>
</dbReference>
<evidence type="ECO:0000259" key="5">
    <source>
        <dbReference type="PROSITE" id="PS50118"/>
    </source>
</evidence>
<name>A0A6G1HTT4_9PEZI</name>
<dbReference type="Pfam" id="PF00536">
    <property type="entry name" value="SAM_1"/>
    <property type="match status" value="1"/>
</dbReference>
<dbReference type="GO" id="GO:0003677">
    <property type="term" value="F:DNA binding"/>
    <property type="evidence" value="ECO:0007669"/>
    <property type="project" value="UniProtKB-UniRule"/>
</dbReference>
<dbReference type="PANTHER" id="PTHR46040:SF3">
    <property type="entry name" value="HIGH MOBILITY GROUP PROTEIN 2"/>
    <property type="match status" value="1"/>
</dbReference>
<dbReference type="SUPFAM" id="SSF47095">
    <property type="entry name" value="HMG-box"/>
    <property type="match status" value="1"/>
</dbReference>
<dbReference type="InterPro" id="IPR009071">
    <property type="entry name" value="HMG_box_dom"/>
</dbReference>
<accession>A0A6G1HTT4</accession>